<dbReference type="EMBL" id="ASHM01174520">
    <property type="protein sequence ID" value="PNX65085.1"/>
    <property type="molecule type" value="Genomic_DNA"/>
</dbReference>
<proteinExistence type="predicted"/>
<accession>A0A2K3KFL9</accession>
<organism evidence="1 2">
    <name type="scientific">Trifolium pratense</name>
    <name type="common">Red clover</name>
    <dbReference type="NCBI Taxonomy" id="57577"/>
    <lineage>
        <taxon>Eukaryota</taxon>
        <taxon>Viridiplantae</taxon>
        <taxon>Streptophyta</taxon>
        <taxon>Embryophyta</taxon>
        <taxon>Tracheophyta</taxon>
        <taxon>Spermatophyta</taxon>
        <taxon>Magnoliopsida</taxon>
        <taxon>eudicotyledons</taxon>
        <taxon>Gunneridae</taxon>
        <taxon>Pentapetalae</taxon>
        <taxon>rosids</taxon>
        <taxon>fabids</taxon>
        <taxon>Fabales</taxon>
        <taxon>Fabaceae</taxon>
        <taxon>Papilionoideae</taxon>
        <taxon>50 kb inversion clade</taxon>
        <taxon>NPAAA clade</taxon>
        <taxon>Hologalegina</taxon>
        <taxon>IRL clade</taxon>
        <taxon>Trifolieae</taxon>
        <taxon>Trifolium</taxon>
    </lineage>
</organism>
<dbReference type="AlphaFoldDB" id="A0A2K3KFL9"/>
<feature type="non-terminal residue" evidence="1">
    <location>
        <position position="1"/>
    </location>
</feature>
<evidence type="ECO:0000313" key="2">
    <source>
        <dbReference type="Proteomes" id="UP000236291"/>
    </source>
</evidence>
<name>A0A2K3KFL9_TRIPR</name>
<reference evidence="1 2" key="1">
    <citation type="journal article" date="2014" name="Am. J. Bot.">
        <title>Genome assembly and annotation for red clover (Trifolium pratense; Fabaceae).</title>
        <authorList>
            <person name="Istvanek J."/>
            <person name="Jaros M."/>
            <person name="Krenek A."/>
            <person name="Repkova J."/>
        </authorList>
    </citation>
    <scope>NUCLEOTIDE SEQUENCE [LARGE SCALE GENOMIC DNA]</scope>
    <source>
        <strain evidence="2">cv. Tatra</strain>
        <tissue evidence="1">Young leaves</tissue>
    </source>
</reference>
<comment type="caution">
    <text evidence="1">The sequence shown here is derived from an EMBL/GenBank/DDBJ whole genome shotgun (WGS) entry which is preliminary data.</text>
</comment>
<evidence type="ECO:0000313" key="1">
    <source>
        <dbReference type="EMBL" id="PNX65085.1"/>
    </source>
</evidence>
<sequence length="35" mass="4065">GTDDPLGKRLNNSRTREEVGWKPKYTSFAHFLETL</sequence>
<reference evidence="1 2" key="2">
    <citation type="journal article" date="2017" name="Front. Plant Sci.">
        <title>Gene Classification and Mining of Molecular Markers Useful in Red Clover (Trifolium pratense) Breeding.</title>
        <authorList>
            <person name="Istvanek J."/>
            <person name="Dluhosova J."/>
            <person name="Dluhos P."/>
            <person name="Patkova L."/>
            <person name="Nedelnik J."/>
            <person name="Repkova J."/>
        </authorList>
    </citation>
    <scope>NUCLEOTIDE SEQUENCE [LARGE SCALE GENOMIC DNA]</scope>
    <source>
        <strain evidence="2">cv. Tatra</strain>
        <tissue evidence="1">Young leaves</tissue>
    </source>
</reference>
<protein>
    <submittedName>
        <fullName evidence="1">Uncharacterized protein</fullName>
    </submittedName>
</protein>
<gene>
    <name evidence="1" type="ORF">L195_g062426</name>
</gene>
<dbReference type="Proteomes" id="UP000236291">
    <property type="component" value="Unassembled WGS sequence"/>
</dbReference>
<dbReference type="STRING" id="57577.A0A2K3KFL9"/>